<dbReference type="AlphaFoldDB" id="A0A117NN04"/>
<keyword evidence="2" id="KW-1185">Reference proteome</keyword>
<dbReference type="STRING" id="48697.A0A117NN04"/>
<comment type="caution">
    <text evidence="1">The sequence shown here is derived from an EMBL/GenBank/DDBJ whole genome shotgun (WGS) entry which is preliminary data.</text>
</comment>
<protein>
    <submittedName>
        <fullName evidence="1">Uncharacterized protein</fullName>
    </submittedName>
</protein>
<evidence type="ECO:0000313" key="1">
    <source>
        <dbReference type="EMBL" id="KUM60065.1"/>
    </source>
</evidence>
<evidence type="ECO:0000313" key="2">
    <source>
        <dbReference type="Proteomes" id="UP000055045"/>
    </source>
</evidence>
<name>A0A117NN04_PENFR</name>
<reference evidence="1 2" key="1">
    <citation type="submission" date="2015-10" db="EMBL/GenBank/DDBJ databases">
        <title>Genome sequencing of Penicillium freii.</title>
        <authorList>
            <person name="Nguyen H.D."/>
            <person name="Visagie C.M."/>
            <person name="Seifert K.A."/>
        </authorList>
    </citation>
    <scope>NUCLEOTIDE SEQUENCE [LARGE SCALE GENOMIC DNA]</scope>
    <source>
        <strain evidence="1 2">DAOM 242723</strain>
    </source>
</reference>
<dbReference type="EMBL" id="LLXE01000192">
    <property type="protein sequence ID" value="KUM60065.1"/>
    <property type="molecule type" value="Genomic_DNA"/>
</dbReference>
<organism evidence="1 2">
    <name type="scientific">Penicillium freii</name>
    <dbReference type="NCBI Taxonomy" id="48697"/>
    <lineage>
        <taxon>Eukaryota</taxon>
        <taxon>Fungi</taxon>
        <taxon>Dikarya</taxon>
        <taxon>Ascomycota</taxon>
        <taxon>Pezizomycotina</taxon>
        <taxon>Eurotiomycetes</taxon>
        <taxon>Eurotiomycetidae</taxon>
        <taxon>Eurotiales</taxon>
        <taxon>Aspergillaceae</taxon>
        <taxon>Penicillium</taxon>
    </lineage>
</organism>
<gene>
    <name evidence="1" type="ORF">ACN42_g7060</name>
</gene>
<proteinExistence type="predicted"/>
<sequence>MHAFQTEINEYRTTLPAKTSDNSLLQFQLHTLQLFLCQACLFDKNETANCSASSAPRSHTDSGLPPHLRSGHQPLDLSPFQVEFLNRGMTEAKKFFDYFFTFAPNTDRLISHTQWLQTGFNLVLGCKLAVTGAKYAPRSPHVRALCSALNMPHILRTVLQRIQLLSKDRVTVDGKQHSKYFYETWLWRILEWFEQKYHLVPSEDTTQIPTGLSGGGLGPSTLANSAISQDVPLMGENYNATQVAQVDGTALWPDFLWNISTDDILNGYMGFPDMLYPTLQPGYDMPLP</sequence>
<dbReference type="Proteomes" id="UP000055045">
    <property type="component" value="Unassembled WGS sequence"/>
</dbReference>
<accession>A0A117NN04</accession>